<comment type="caution">
    <text evidence="2">The sequence shown here is derived from an EMBL/GenBank/DDBJ whole genome shotgun (WGS) entry which is preliminary data.</text>
</comment>
<keyword evidence="1" id="KW-1133">Transmembrane helix</keyword>
<gene>
    <name evidence="2" type="ORF">T07_13924</name>
</gene>
<feature type="transmembrane region" description="Helical" evidence="1">
    <location>
        <begin position="37"/>
        <end position="60"/>
    </location>
</feature>
<proteinExistence type="predicted"/>
<keyword evidence="1" id="KW-0472">Membrane</keyword>
<keyword evidence="3" id="KW-1185">Reference proteome</keyword>
<dbReference type="Proteomes" id="UP000054630">
    <property type="component" value="Unassembled WGS sequence"/>
</dbReference>
<feature type="non-terminal residue" evidence="2">
    <location>
        <position position="66"/>
    </location>
</feature>
<keyword evidence="1" id="KW-0812">Transmembrane</keyword>
<name>A0A0V0S0Y7_9BILA</name>
<evidence type="ECO:0000256" key="1">
    <source>
        <dbReference type="SAM" id="Phobius"/>
    </source>
</evidence>
<reference evidence="2 3" key="1">
    <citation type="submission" date="2015-01" db="EMBL/GenBank/DDBJ databases">
        <title>Evolution of Trichinella species and genotypes.</title>
        <authorList>
            <person name="Korhonen P.K."/>
            <person name="Edoardo P."/>
            <person name="Giuseppe L.R."/>
            <person name="Gasser R.B."/>
        </authorList>
    </citation>
    <scope>NUCLEOTIDE SEQUENCE [LARGE SCALE GENOMIC DNA]</scope>
    <source>
        <strain evidence="2">ISS37</strain>
    </source>
</reference>
<organism evidence="2 3">
    <name type="scientific">Trichinella nelsoni</name>
    <dbReference type="NCBI Taxonomy" id="6336"/>
    <lineage>
        <taxon>Eukaryota</taxon>
        <taxon>Metazoa</taxon>
        <taxon>Ecdysozoa</taxon>
        <taxon>Nematoda</taxon>
        <taxon>Enoplea</taxon>
        <taxon>Dorylaimia</taxon>
        <taxon>Trichinellida</taxon>
        <taxon>Trichinellidae</taxon>
        <taxon>Trichinella</taxon>
    </lineage>
</organism>
<evidence type="ECO:0000313" key="2">
    <source>
        <dbReference type="EMBL" id="KRX20303.1"/>
    </source>
</evidence>
<protein>
    <submittedName>
        <fullName evidence="2">Uncharacterized protein</fullName>
    </submittedName>
</protein>
<accession>A0A0V0S0Y7</accession>
<dbReference type="EMBL" id="JYDL01000050">
    <property type="protein sequence ID" value="KRX20303.1"/>
    <property type="molecule type" value="Genomic_DNA"/>
</dbReference>
<dbReference type="AlphaFoldDB" id="A0A0V0S0Y7"/>
<evidence type="ECO:0000313" key="3">
    <source>
        <dbReference type="Proteomes" id="UP000054630"/>
    </source>
</evidence>
<sequence>MYNLFYFVSTTNIITSESSSNNSYLFPLRLRSPAIDLSSLTLTLLCCIVSNLFCLLYPIIQFYLHS</sequence>